<evidence type="ECO:0000256" key="1">
    <source>
        <dbReference type="SAM" id="MobiDB-lite"/>
    </source>
</evidence>
<comment type="caution">
    <text evidence="3">The sequence shown here is derived from an EMBL/GenBank/DDBJ whole genome shotgun (WGS) entry which is preliminary data.</text>
</comment>
<evidence type="ECO:0000313" key="4">
    <source>
        <dbReference type="Proteomes" id="UP000697127"/>
    </source>
</evidence>
<feature type="transmembrane region" description="Helical" evidence="2">
    <location>
        <begin position="46"/>
        <end position="66"/>
    </location>
</feature>
<keyword evidence="2" id="KW-0472">Membrane</keyword>
<dbReference type="AlphaFoldDB" id="A0A9P6WRR3"/>
<gene>
    <name evidence="3" type="ORF">C6P40_002704</name>
</gene>
<protein>
    <submittedName>
        <fullName evidence="3">Uncharacterized protein</fullName>
    </submittedName>
</protein>
<name>A0A9P6WRR3_9ASCO</name>
<reference evidence="3" key="1">
    <citation type="submission" date="2020-11" db="EMBL/GenBank/DDBJ databases">
        <title>Kefir isolates.</title>
        <authorList>
            <person name="Marcisauskas S."/>
            <person name="Kim Y."/>
            <person name="Blasche S."/>
        </authorList>
    </citation>
    <scope>NUCLEOTIDE SEQUENCE</scope>
    <source>
        <strain evidence="3">Olga-1</strain>
    </source>
</reference>
<accession>A0A9P6WRR3</accession>
<evidence type="ECO:0000256" key="2">
    <source>
        <dbReference type="SAM" id="Phobius"/>
    </source>
</evidence>
<feature type="region of interest" description="Disordered" evidence="1">
    <location>
        <begin position="177"/>
        <end position="199"/>
    </location>
</feature>
<proteinExistence type="predicted"/>
<feature type="compositionally biased region" description="Low complexity" evidence="1">
    <location>
        <begin position="187"/>
        <end position="199"/>
    </location>
</feature>
<sequence length="199" mass="22507">MTVIIIPHKFLESNNVTKLKCPHDGIYFNGTITCEIKQNKYSELSIFFEIFLLPLVGVVFLIIAFFCFPDKNTTAANSSNNLSTDNIDSTDDPIPIPIPMSNPAPLYTINPDPTNDYGFYDSSGSLVSVKPPKLSFNKKVFPKKPPKYISNIEMQSLPSVLHNHETSRAELEQMITSFSNPPRYTKNQQNNQNNNRDMK</sequence>
<organism evidence="3 4">
    <name type="scientific">Pichia californica</name>
    <dbReference type="NCBI Taxonomy" id="460514"/>
    <lineage>
        <taxon>Eukaryota</taxon>
        <taxon>Fungi</taxon>
        <taxon>Dikarya</taxon>
        <taxon>Ascomycota</taxon>
        <taxon>Saccharomycotina</taxon>
        <taxon>Pichiomycetes</taxon>
        <taxon>Pichiales</taxon>
        <taxon>Pichiaceae</taxon>
        <taxon>Pichia</taxon>
    </lineage>
</organism>
<keyword evidence="4" id="KW-1185">Reference proteome</keyword>
<feature type="compositionally biased region" description="Polar residues" evidence="1">
    <location>
        <begin position="177"/>
        <end position="186"/>
    </location>
</feature>
<keyword evidence="2" id="KW-0812">Transmembrane</keyword>
<keyword evidence="2" id="KW-1133">Transmembrane helix</keyword>
<dbReference type="EMBL" id="PUHW01000003">
    <property type="protein sequence ID" value="KAG0691313.1"/>
    <property type="molecule type" value="Genomic_DNA"/>
</dbReference>
<dbReference type="Proteomes" id="UP000697127">
    <property type="component" value="Unassembled WGS sequence"/>
</dbReference>
<evidence type="ECO:0000313" key="3">
    <source>
        <dbReference type="EMBL" id="KAG0691313.1"/>
    </source>
</evidence>